<dbReference type="Proteomes" id="UP001595530">
    <property type="component" value="Unassembled WGS sequence"/>
</dbReference>
<protein>
    <submittedName>
        <fullName evidence="1">Uncharacterized protein</fullName>
    </submittedName>
</protein>
<gene>
    <name evidence="1" type="ORF">ACFOFO_25135</name>
</gene>
<organism evidence="1 2">
    <name type="scientific">Undibacterium arcticum</name>
    <dbReference type="NCBI Taxonomy" id="1762892"/>
    <lineage>
        <taxon>Bacteria</taxon>
        <taxon>Pseudomonadati</taxon>
        <taxon>Pseudomonadota</taxon>
        <taxon>Betaproteobacteria</taxon>
        <taxon>Burkholderiales</taxon>
        <taxon>Oxalobacteraceae</taxon>
        <taxon>Undibacterium</taxon>
    </lineage>
</organism>
<accession>A0ABV7FC53</accession>
<sequence>GVECVSSLRWTACPVCGGLGVQFGWITQATPEIELRDATRGRPPIREDWVVYYDGKCYGFIYRCDKPAGYTVGIGHPGLEVEFYNVAQNKETAVEFAQKHIAMILARG</sequence>
<evidence type="ECO:0000313" key="1">
    <source>
        <dbReference type="EMBL" id="MFC3111195.1"/>
    </source>
</evidence>
<comment type="caution">
    <text evidence="1">The sequence shown here is derived from an EMBL/GenBank/DDBJ whole genome shotgun (WGS) entry which is preliminary data.</text>
</comment>
<dbReference type="RefSeq" id="WP_390333372.1">
    <property type="nucleotide sequence ID" value="NZ_JBHRTP010000104.1"/>
</dbReference>
<dbReference type="EMBL" id="JBHRTP010000104">
    <property type="protein sequence ID" value="MFC3111195.1"/>
    <property type="molecule type" value="Genomic_DNA"/>
</dbReference>
<reference evidence="2" key="1">
    <citation type="journal article" date="2019" name="Int. J. Syst. Evol. Microbiol.">
        <title>The Global Catalogue of Microorganisms (GCM) 10K type strain sequencing project: providing services to taxonomists for standard genome sequencing and annotation.</title>
        <authorList>
            <consortium name="The Broad Institute Genomics Platform"/>
            <consortium name="The Broad Institute Genome Sequencing Center for Infectious Disease"/>
            <person name="Wu L."/>
            <person name="Ma J."/>
        </authorList>
    </citation>
    <scope>NUCLEOTIDE SEQUENCE [LARGE SCALE GENOMIC DNA]</scope>
    <source>
        <strain evidence="2">KCTC 42986</strain>
    </source>
</reference>
<name>A0ABV7FC53_9BURK</name>
<proteinExistence type="predicted"/>
<evidence type="ECO:0000313" key="2">
    <source>
        <dbReference type="Proteomes" id="UP001595530"/>
    </source>
</evidence>
<feature type="non-terminal residue" evidence="1">
    <location>
        <position position="1"/>
    </location>
</feature>
<keyword evidence="2" id="KW-1185">Reference proteome</keyword>